<keyword evidence="7" id="KW-0436">Ligase</keyword>
<dbReference type="InterPro" id="IPR051533">
    <property type="entry name" value="WaaL-like"/>
</dbReference>
<dbReference type="STRING" id="564117.SAMN05216369_2138"/>
<dbReference type="PANTHER" id="PTHR37422:SF23">
    <property type="entry name" value="TEICHURONIC ACID BIOSYNTHESIS PROTEIN TUAE"/>
    <property type="match status" value="1"/>
</dbReference>
<organism evidence="7 8">
    <name type="scientific">Marinobacter antarcticus</name>
    <dbReference type="NCBI Taxonomy" id="564117"/>
    <lineage>
        <taxon>Bacteria</taxon>
        <taxon>Pseudomonadati</taxon>
        <taxon>Pseudomonadota</taxon>
        <taxon>Gammaproteobacteria</taxon>
        <taxon>Pseudomonadales</taxon>
        <taxon>Marinobacteraceae</taxon>
        <taxon>Marinobacter</taxon>
    </lineage>
</organism>
<dbReference type="PANTHER" id="PTHR37422">
    <property type="entry name" value="TEICHURONIC ACID BIOSYNTHESIS PROTEIN TUAE"/>
    <property type="match status" value="1"/>
</dbReference>
<feature type="transmembrane region" description="Helical" evidence="5">
    <location>
        <begin position="381"/>
        <end position="403"/>
    </location>
</feature>
<feature type="transmembrane region" description="Helical" evidence="5">
    <location>
        <begin position="250"/>
        <end position="267"/>
    </location>
</feature>
<keyword evidence="3 5" id="KW-1133">Transmembrane helix</keyword>
<feature type="transmembrane region" description="Helical" evidence="5">
    <location>
        <begin position="110"/>
        <end position="129"/>
    </location>
</feature>
<reference evidence="8" key="1">
    <citation type="submission" date="2016-11" db="EMBL/GenBank/DDBJ databases">
        <authorList>
            <person name="Varghese N."/>
            <person name="Submissions S."/>
        </authorList>
    </citation>
    <scope>NUCLEOTIDE SEQUENCE [LARGE SCALE GENOMIC DNA]</scope>
    <source>
        <strain evidence="8">CGMCC 1.10835</strain>
    </source>
</reference>
<dbReference type="GO" id="GO:0016020">
    <property type="term" value="C:membrane"/>
    <property type="evidence" value="ECO:0007669"/>
    <property type="project" value="UniProtKB-SubCell"/>
</dbReference>
<evidence type="ECO:0000256" key="2">
    <source>
        <dbReference type="ARBA" id="ARBA00022692"/>
    </source>
</evidence>
<keyword evidence="2 5" id="KW-0812">Transmembrane</keyword>
<dbReference type="EMBL" id="FRAQ01000001">
    <property type="protein sequence ID" value="SHK45979.1"/>
    <property type="molecule type" value="Genomic_DNA"/>
</dbReference>
<evidence type="ECO:0000313" key="7">
    <source>
        <dbReference type="EMBL" id="SHK45979.1"/>
    </source>
</evidence>
<dbReference type="InterPro" id="IPR007016">
    <property type="entry name" value="O-antigen_ligase-rel_domated"/>
</dbReference>
<dbReference type="AlphaFoldDB" id="A0A1M6SMZ7"/>
<dbReference type="Pfam" id="PF04932">
    <property type="entry name" value="Wzy_C"/>
    <property type="match status" value="1"/>
</dbReference>
<proteinExistence type="predicted"/>
<feature type="transmembrane region" description="Helical" evidence="5">
    <location>
        <begin position="202"/>
        <end position="218"/>
    </location>
</feature>
<feature type="transmembrane region" description="Helical" evidence="5">
    <location>
        <begin position="86"/>
        <end position="104"/>
    </location>
</feature>
<gene>
    <name evidence="7" type="ORF">SAMN05216369_2138</name>
</gene>
<accession>A0A1M6SMZ7</accession>
<evidence type="ECO:0000256" key="1">
    <source>
        <dbReference type="ARBA" id="ARBA00004141"/>
    </source>
</evidence>
<evidence type="ECO:0000313" key="8">
    <source>
        <dbReference type="Proteomes" id="UP000184497"/>
    </source>
</evidence>
<sequence>MGKFALLFLFLFFAGIFGALFFAPFLSVLVYQLVYFINPDNSWWSASIPGLKYSFISAILMLFLLATKYKELSLKASWKTHPCFKWMLVILLMYFLMFNFAVSLELHKRFTYDFAKLIIIIFVAYKLINSEKALDACLWVYIFGVTYIGYLAYSAGRNADGRVEGIGMVDTGGDGNMTAAAMVPALVLLIFMAWMGNKKVKLLAVFCGIFIVNGVVLINSRGAFLGAVVGGMVFIFYMVFSKYQIKGQRMTAALIIIMGVFGVLYLADEAFWSRMETIQEVDDGAKSGSHRIEFWMATFDVMADYPLGVGINGFIELSSNYLPEHYFENRSTGKAVHSSWFQVLSEIGWPGPVLFLFLLSSTLKLSHKTKQFLLKKDHYKAYFKVIALEGALISFLVAASFINRARSELLFWLILFVAVSSNIYYLQANNQKSVPKR</sequence>
<dbReference type="GO" id="GO:0016874">
    <property type="term" value="F:ligase activity"/>
    <property type="evidence" value="ECO:0007669"/>
    <property type="project" value="UniProtKB-KW"/>
</dbReference>
<feature type="transmembrane region" description="Helical" evidence="5">
    <location>
        <begin position="43"/>
        <end position="65"/>
    </location>
</feature>
<feature type="transmembrane region" description="Helical" evidence="5">
    <location>
        <begin position="175"/>
        <end position="195"/>
    </location>
</feature>
<feature type="transmembrane region" description="Helical" evidence="5">
    <location>
        <begin position="224"/>
        <end position="243"/>
    </location>
</feature>
<feature type="domain" description="O-antigen ligase-related" evidence="6">
    <location>
        <begin position="209"/>
        <end position="356"/>
    </location>
</feature>
<evidence type="ECO:0000256" key="4">
    <source>
        <dbReference type="ARBA" id="ARBA00023136"/>
    </source>
</evidence>
<evidence type="ECO:0000256" key="5">
    <source>
        <dbReference type="SAM" id="Phobius"/>
    </source>
</evidence>
<keyword evidence="4 5" id="KW-0472">Membrane</keyword>
<feature type="transmembrane region" description="Helical" evidence="5">
    <location>
        <begin position="136"/>
        <end position="155"/>
    </location>
</feature>
<name>A0A1M6SMZ7_9GAMM</name>
<dbReference type="Proteomes" id="UP000184497">
    <property type="component" value="Unassembled WGS sequence"/>
</dbReference>
<evidence type="ECO:0000259" key="6">
    <source>
        <dbReference type="Pfam" id="PF04932"/>
    </source>
</evidence>
<keyword evidence="8" id="KW-1185">Reference proteome</keyword>
<feature type="transmembrane region" description="Helical" evidence="5">
    <location>
        <begin position="409"/>
        <end position="427"/>
    </location>
</feature>
<evidence type="ECO:0000256" key="3">
    <source>
        <dbReference type="ARBA" id="ARBA00022989"/>
    </source>
</evidence>
<dbReference type="RefSeq" id="WP_072797154.1">
    <property type="nucleotide sequence ID" value="NZ_FRAQ01000001.1"/>
</dbReference>
<protein>
    <submittedName>
        <fullName evidence="7">O-Antigen ligase</fullName>
    </submittedName>
</protein>
<comment type="subcellular location">
    <subcellularLocation>
        <location evidence="1">Membrane</location>
        <topology evidence="1">Multi-pass membrane protein</topology>
    </subcellularLocation>
</comment>
<feature type="transmembrane region" description="Helical" evidence="5">
    <location>
        <begin position="340"/>
        <end position="360"/>
    </location>
</feature>
<dbReference type="OrthoDB" id="871774at2"/>